<dbReference type="GO" id="GO:0016491">
    <property type="term" value="F:oxidoreductase activity"/>
    <property type="evidence" value="ECO:0007669"/>
    <property type="project" value="UniProtKB-KW"/>
</dbReference>
<dbReference type="CDD" id="cd19072">
    <property type="entry name" value="AKR_AKR3F1-like"/>
    <property type="match status" value="1"/>
</dbReference>
<dbReference type="InterPro" id="IPR036812">
    <property type="entry name" value="NAD(P)_OxRdtase_dom_sf"/>
</dbReference>
<dbReference type="InterPro" id="IPR018170">
    <property type="entry name" value="Aldo/ket_reductase_CS"/>
</dbReference>
<name>A0A645BHT8_9ZZZZ</name>
<gene>
    <name evidence="2" type="primary">yhdN_7</name>
    <name evidence="2" type="ORF">SDC9_109641</name>
</gene>
<sequence>MNFNKKIADKMVNPLGIGTWMIGGGIYLESKTTYATYGNEEEEVKAIRYSIAQGQNHIDTAQMYGAGHTEEVVGQAIEGLDRNKLFIASKVWKSHATRLAVPHAIQDMLKRMRTDYLDLVYIHAPFPELEMEEYIHGLNDALDQGLIKNIGVSNFTFDQLKQAVSLSKHPISALQNHFNLLYKAEFPADLRRYCITNNIAMVAYRPLGRKLLADECQNEVLLNMAKKYGKTPAQVALNWLISQNGFYAIPKALKLEDIKENMAALEFEISQDDLEILNMLPDETQK</sequence>
<evidence type="ECO:0000313" key="2">
    <source>
        <dbReference type="EMBL" id="MPM62763.1"/>
    </source>
</evidence>
<dbReference type="EC" id="1.1.1.-" evidence="2"/>
<dbReference type="Gene3D" id="3.20.20.100">
    <property type="entry name" value="NADP-dependent oxidoreductase domain"/>
    <property type="match status" value="1"/>
</dbReference>
<evidence type="ECO:0000259" key="1">
    <source>
        <dbReference type="Pfam" id="PF00248"/>
    </source>
</evidence>
<dbReference type="PANTHER" id="PTHR43638:SF3">
    <property type="entry name" value="ALDEHYDE REDUCTASE"/>
    <property type="match status" value="1"/>
</dbReference>
<dbReference type="InterPro" id="IPR020471">
    <property type="entry name" value="AKR"/>
</dbReference>
<protein>
    <submittedName>
        <fullName evidence="2">Aldo-keto reductase YhdN</fullName>
        <ecNumber evidence="2">1.1.1.-</ecNumber>
    </submittedName>
</protein>
<dbReference type="AlphaFoldDB" id="A0A645BHT8"/>
<organism evidence="2">
    <name type="scientific">bioreactor metagenome</name>
    <dbReference type="NCBI Taxonomy" id="1076179"/>
    <lineage>
        <taxon>unclassified sequences</taxon>
        <taxon>metagenomes</taxon>
        <taxon>ecological metagenomes</taxon>
    </lineage>
</organism>
<feature type="domain" description="NADP-dependent oxidoreductase" evidence="1">
    <location>
        <begin position="14"/>
        <end position="277"/>
    </location>
</feature>
<dbReference type="PROSITE" id="PS00062">
    <property type="entry name" value="ALDOKETO_REDUCTASE_2"/>
    <property type="match status" value="1"/>
</dbReference>
<proteinExistence type="predicted"/>
<dbReference type="InterPro" id="IPR023210">
    <property type="entry name" value="NADP_OxRdtase_dom"/>
</dbReference>
<accession>A0A645BHT8</accession>
<dbReference type="Pfam" id="PF00248">
    <property type="entry name" value="Aldo_ket_red"/>
    <property type="match status" value="1"/>
</dbReference>
<keyword evidence="2" id="KW-0560">Oxidoreductase</keyword>
<dbReference type="PANTHER" id="PTHR43638">
    <property type="entry name" value="OXIDOREDUCTASE, ALDO/KETO REDUCTASE FAMILY PROTEIN"/>
    <property type="match status" value="1"/>
</dbReference>
<dbReference type="SUPFAM" id="SSF51430">
    <property type="entry name" value="NAD(P)-linked oxidoreductase"/>
    <property type="match status" value="1"/>
</dbReference>
<dbReference type="PIRSF" id="PIRSF000097">
    <property type="entry name" value="AKR"/>
    <property type="match status" value="1"/>
</dbReference>
<dbReference type="EMBL" id="VSSQ01019034">
    <property type="protein sequence ID" value="MPM62763.1"/>
    <property type="molecule type" value="Genomic_DNA"/>
</dbReference>
<comment type="caution">
    <text evidence="2">The sequence shown here is derived from an EMBL/GenBank/DDBJ whole genome shotgun (WGS) entry which is preliminary data.</text>
</comment>
<dbReference type="PRINTS" id="PR00069">
    <property type="entry name" value="ALDKETRDTASE"/>
</dbReference>
<reference evidence="2" key="1">
    <citation type="submission" date="2019-08" db="EMBL/GenBank/DDBJ databases">
        <authorList>
            <person name="Kucharzyk K."/>
            <person name="Murdoch R.W."/>
            <person name="Higgins S."/>
            <person name="Loffler F."/>
        </authorList>
    </citation>
    <scope>NUCLEOTIDE SEQUENCE</scope>
</reference>